<organism evidence="1 2">
    <name type="scientific">Acanthamoeba castellanii (strain ATCC 30010 / Neff)</name>
    <dbReference type="NCBI Taxonomy" id="1257118"/>
    <lineage>
        <taxon>Eukaryota</taxon>
        <taxon>Amoebozoa</taxon>
        <taxon>Discosea</taxon>
        <taxon>Longamoebia</taxon>
        <taxon>Centramoebida</taxon>
        <taxon>Acanthamoebidae</taxon>
        <taxon>Acanthamoeba</taxon>
    </lineage>
</organism>
<protein>
    <submittedName>
        <fullName evidence="1">Uncharacterized protein</fullName>
    </submittedName>
</protein>
<proteinExistence type="predicted"/>
<evidence type="ECO:0000313" key="1">
    <source>
        <dbReference type="EMBL" id="ELR14693.1"/>
    </source>
</evidence>
<keyword evidence="2" id="KW-1185">Reference proteome</keyword>
<dbReference type="EMBL" id="KB008046">
    <property type="protein sequence ID" value="ELR14693.1"/>
    <property type="molecule type" value="Genomic_DNA"/>
</dbReference>
<accession>L8GPX3</accession>
<reference evidence="1 2" key="1">
    <citation type="journal article" date="2013" name="Genome Biol.">
        <title>Genome of Acanthamoeba castellanii highlights extensive lateral gene transfer and early evolution of tyrosine kinase signaling.</title>
        <authorList>
            <person name="Clarke M."/>
            <person name="Lohan A.J."/>
            <person name="Liu B."/>
            <person name="Lagkouvardos I."/>
            <person name="Roy S."/>
            <person name="Zafar N."/>
            <person name="Bertelli C."/>
            <person name="Schilde C."/>
            <person name="Kianianmomeni A."/>
            <person name="Burglin T.R."/>
            <person name="Frech C."/>
            <person name="Turcotte B."/>
            <person name="Kopec K.O."/>
            <person name="Synnott J.M."/>
            <person name="Choo C."/>
            <person name="Paponov I."/>
            <person name="Finkler A."/>
            <person name="Soon Heng Tan C."/>
            <person name="Hutchins A.P."/>
            <person name="Weinmeier T."/>
            <person name="Rattei T."/>
            <person name="Chu J.S."/>
            <person name="Gimenez G."/>
            <person name="Irimia M."/>
            <person name="Rigden D.J."/>
            <person name="Fitzpatrick D.A."/>
            <person name="Lorenzo-Morales J."/>
            <person name="Bateman A."/>
            <person name="Chiu C.H."/>
            <person name="Tang P."/>
            <person name="Hegemann P."/>
            <person name="Fromm H."/>
            <person name="Raoult D."/>
            <person name="Greub G."/>
            <person name="Miranda-Saavedra D."/>
            <person name="Chen N."/>
            <person name="Nash P."/>
            <person name="Ginger M.L."/>
            <person name="Horn M."/>
            <person name="Schaap P."/>
            <person name="Caler L."/>
            <person name="Loftus B."/>
        </authorList>
    </citation>
    <scope>NUCLEOTIDE SEQUENCE [LARGE SCALE GENOMIC DNA]</scope>
    <source>
        <strain evidence="1 2">Neff</strain>
    </source>
</reference>
<evidence type="ECO:0000313" key="2">
    <source>
        <dbReference type="Proteomes" id="UP000011083"/>
    </source>
</evidence>
<dbReference type="Proteomes" id="UP000011083">
    <property type="component" value="Unassembled WGS sequence"/>
</dbReference>
<name>L8GPX3_ACACF</name>
<dbReference type="RefSeq" id="XP_004336706.1">
    <property type="nucleotide sequence ID" value="XM_004336658.1"/>
</dbReference>
<dbReference type="VEuPathDB" id="AmoebaDB:ACA1_022210"/>
<gene>
    <name evidence="1" type="ORF">ACA1_022210</name>
</gene>
<dbReference type="KEGG" id="acan:ACA1_022210"/>
<dbReference type="AlphaFoldDB" id="L8GPX3"/>
<dbReference type="GeneID" id="14915291"/>
<sequence>MAVERSYRLCCGREVDLASTHFAPSGGATLARLDHSDPPGVARLVPRPIDVAALADRGATDAEPAEALPCVSRALTLNLGVAVMEFDDGWCRPRISHTERLDTALDRALAPECFADNEPLDSVARFISLAKRTRAEDTQAACAACRTMSLQPARSDPQARPIVSVAAWCDAATGEPIGAWHCHGLDLVASMGQAADALPRPV</sequence>